<dbReference type="InterPro" id="IPR013427">
    <property type="entry name" value="Haem-bd_dom_put"/>
</dbReference>
<comment type="caution">
    <text evidence="6">The sequence shown here is derived from an EMBL/GenBank/DDBJ whole genome shotgun (WGS) entry which is preliminary data.</text>
</comment>
<dbReference type="AlphaFoldDB" id="A0A366HS24"/>
<proteinExistence type="predicted"/>
<dbReference type="GO" id="GO:0046872">
    <property type="term" value="F:metal ion binding"/>
    <property type="evidence" value="ECO:0007669"/>
    <property type="project" value="UniProtKB-KW"/>
</dbReference>
<dbReference type="InterPro" id="IPR009056">
    <property type="entry name" value="Cyt_c-like_dom"/>
</dbReference>
<evidence type="ECO:0000256" key="4">
    <source>
        <dbReference type="PROSITE-ProRule" id="PRU00433"/>
    </source>
</evidence>
<protein>
    <recommendedName>
        <fullName evidence="5">Cytochrome c domain-containing protein</fullName>
    </recommendedName>
</protein>
<dbReference type="NCBIfam" id="TIGR02604">
    <property type="entry name" value="Piru_Ver_Nterm"/>
    <property type="match status" value="1"/>
</dbReference>
<keyword evidence="2 4" id="KW-0479">Metal-binding</keyword>
<evidence type="ECO:0000259" key="5">
    <source>
        <dbReference type="PROSITE" id="PS51007"/>
    </source>
</evidence>
<keyword evidence="7" id="KW-1185">Reference proteome</keyword>
<dbReference type="SUPFAM" id="SSF48371">
    <property type="entry name" value="ARM repeat"/>
    <property type="match status" value="1"/>
</dbReference>
<dbReference type="Gene3D" id="1.10.760.10">
    <property type="entry name" value="Cytochrome c-like domain"/>
    <property type="match status" value="1"/>
</dbReference>
<keyword evidence="1 4" id="KW-0349">Heme</keyword>
<evidence type="ECO:0000256" key="2">
    <source>
        <dbReference type="ARBA" id="ARBA00022723"/>
    </source>
</evidence>
<dbReference type="Gene3D" id="1.25.10.10">
    <property type="entry name" value="Leucine-rich Repeat Variant"/>
    <property type="match status" value="1"/>
</dbReference>
<dbReference type="NCBIfam" id="TIGR02603">
    <property type="entry name" value="CxxCH_TIGR02603"/>
    <property type="match status" value="1"/>
</dbReference>
<keyword evidence="3 4" id="KW-0408">Iron</keyword>
<dbReference type="InterPro" id="IPR013428">
    <property type="entry name" value="Membrane-bound_put_N"/>
</dbReference>
<organism evidence="6 7">
    <name type="scientific">Roseimicrobium gellanilyticum</name>
    <dbReference type="NCBI Taxonomy" id="748857"/>
    <lineage>
        <taxon>Bacteria</taxon>
        <taxon>Pseudomonadati</taxon>
        <taxon>Verrucomicrobiota</taxon>
        <taxon>Verrucomicrobiia</taxon>
        <taxon>Verrucomicrobiales</taxon>
        <taxon>Verrucomicrobiaceae</taxon>
        <taxon>Roseimicrobium</taxon>
    </lineage>
</organism>
<dbReference type="InterPro" id="IPR036909">
    <property type="entry name" value="Cyt_c-like_dom_sf"/>
</dbReference>
<dbReference type="GO" id="GO:0020037">
    <property type="term" value="F:heme binding"/>
    <property type="evidence" value="ECO:0007669"/>
    <property type="project" value="InterPro"/>
</dbReference>
<evidence type="ECO:0000256" key="3">
    <source>
        <dbReference type="ARBA" id="ARBA00023004"/>
    </source>
</evidence>
<dbReference type="InterPro" id="IPR011989">
    <property type="entry name" value="ARM-like"/>
</dbReference>
<accession>A0A366HS24</accession>
<dbReference type="PANTHER" id="PTHR33546">
    <property type="entry name" value="LARGE, MULTIFUNCTIONAL SECRETED PROTEIN-RELATED"/>
    <property type="match status" value="1"/>
</dbReference>
<dbReference type="InterPro" id="IPR055557">
    <property type="entry name" value="DUF7133"/>
</dbReference>
<dbReference type="PROSITE" id="PS51007">
    <property type="entry name" value="CYTC"/>
    <property type="match status" value="1"/>
</dbReference>
<dbReference type="RefSeq" id="WP_113957990.1">
    <property type="nucleotide sequence ID" value="NZ_QNRR01000002.1"/>
</dbReference>
<dbReference type="SUPFAM" id="SSF50952">
    <property type="entry name" value="Soluble quinoprotein glucose dehydrogenase"/>
    <property type="match status" value="1"/>
</dbReference>
<gene>
    <name evidence="6" type="ORF">DES53_102872</name>
</gene>
<dbReference type="PANTHER" id="PTHR33546:SF1">
    <property type="entry name" value="LARGE, MULTIFUNCTIONAL SECRETED PROTEIN"/>
    <property type="match status" value="1"/>
</dbReference>
<dbReference type="OrthoDB" id="174289at2"/>
<name>A0A366HS24_9BACT</name>
<reference evidence="6 7" key="1">
    <citation type="submission" date="2018-06" db="EMBL/GenBank/DDBJ databases">
        <title>Genomic Encyclopedia of Type Strains, Phase IV (KMG-IV): sequencing the most valuable type-strain genomes for metagenomic binning, comparative biology and taxonomic classification.</title>
        <authorList>
            <person name="Goeker M."/>
        </authorList>
    </citation>
    <scope>NUCLEOTIDE SEQUENCE [LARGE SCALE GENOMIC DNA]</scope>
    <source>
        <strain evidence="6 7">DSM 25532</strain>
    </source>
</reference>
<dbReference type="SUPFAM" id="SSF46626">
    <property type="entry name" value="Cytochrome c"/>
    <property type="match status" value="1"/>
</dbReference>
<evidence type="ECO:0000313" key="7">
    <source>
        <dbReference type="Proteomes" id="UP000253426"/>
    </source>
</evidence>
<dbReference type="GO" id="GO:0009055">
    <property type="term" value="F:electron transfer activity"/>
    <property type="evidence" value="ECO:0007669"/>
    <property type="project" value="InterPro"/>
</dbReference>
<dbReference type="InterPro" id="IPR011042">
    <property type="entry name" value="6-blade_b-propeller_TolB-like"/>
</dbReference>
<dbReference type="Pfam" id="PF23500">
    <property type="entry name" value="DUF7133"/>
    <property type="match status" value="1"/>
</dbReference>
<dbReference type="EMBL" id="QNRR01000002">
    <property type="protein sequence ID" value="RBP46481.1"/>
    <property type="molecule type" value="Genomic_DNA"/>
</dbReference>
<dbReference type="InterPro" id="IPR011041">
    <property type="entry name" value="Quinoprot_gluc/sorb_DH_b-prop"/>
</dbReference>
<dbReference type="Proteomes" id="UP000253426">
    <property type="component" value="Unassembled WGS sequence"/>
</dbReference>
<sequence length="896" mass="96713">MPFLRSHHVLQSKVLPSKPGIGVRGMALGLVFSLAAMSAHGADVPMPVARDHQLQVELVASEPQIVTPIGVAVDKRNRLFVVESHTHHRPADYKGPATDLVKMFVDTNNDGIPDSPKVFAEGFKSAMNLALSPTDELYLVHRSGVVVLHDANGDGVSERTSPVVELETAEVYPHNGLSGITFSRDGWLYLGMGENFGAEHRLRGTDGRSVHTGPGRGGKVFRCRADGSELEEVAAGFWNPFGLELDRANRLFCVDNDPGGRPPCRLLHIVPGGDYGYKRRYDDTNAFNGWDGELPGTLPMLSGVGESPCGILSCDRLSLPEGYAGALLVASWGDAAIEMYRLQPHGVSFRTSKEILMAGEKKFKEAFCPVDMAAAPDGSLYITDWADRTSYPVHGKGRIWRLSTKRGASAVKPAYENALAESSKEALRFQRLLNGKPAAQDQEWKLSLTDSDPFIRSATITALARPEARETLAKAVTDSDPAVRLGAMIAQWRSRSGDPMATLRAALRDTDERIRFLALWWAGEDGVVGLSEELHKAVAQQPTPELFQAYLTAAELLAASSNADAQQQSGGTRPKPTAAVRQQLLARILHDDAQPAALHAMAAATVTSLNDAKIAARLLYFASSGELNLRREAVRTLGGCPAPEVPATLKSIALDIALPAPLRADAIMSLARREPSQLAALSGLLNDQDMRVQLEIARSLRLVASETSVRNQLRLKLATLSDSSSALAQQLHLALQTESATKRPASEVEWREAVKAPGDAVSGERVFLHPLSGCTACHQAEGRGTSIGPNLTYVARSLDQERLVEAILVPSREVAPQYEHHIVTTKAGMVYSGVLVHSALDGAPLIDALGAGRIRVPMTQVARHDTSTLSMMPAGLENTMTVQDLRDLIAYLTTLK</sequence>
<feature type="domain" description="Cytochrome c" evidence="5">
    <location>
        <begin position="758"/>
        <end position="896"/>
    </location>
</feature>
<evidence type="ECO:0000256" key="1">
    <source>
        <dbReference type="ARBA" id="ARBA00022617"/>
    </source>
</evidence>
<dbReference type="Gene3D" id="2.120.10.30">
    <property type="entry name" value="TolB, C-terminal domain"/>
    <property type="match status" value="1"/>
</dbReference>
<evidence type="ECO:0000313" key="6">
    <source>
        <dbReference type="EMBL" id="RBP46481.1"/>
    </source>
</evidence>
<dbReference type="InterPro" id="IPR016024">
    <property type="entry name" value="ARM-type_fold"/>
</dbReference>